<protein>
    <submittedName>
        <fullName evidence="2">Uncharacterized protein</fullName>
    </submittedName>
</protein>
<feature type="compositionally biased region" description="Low complexity" evidence="1">
    <location>
        <begin position="133"/>
        <end position="144"/>
    </location>
</feature>
<feature type="compositionally biased region" description="Basic and acidic residues" evidence="1">
    <location>
        <begin position="91"/>
        <end position="112"/>
    </location>
</feature>
<organism evidence="2 3">
    <name type="scientific">Pleurodeles waltl</name>
    <name type="common">Iberian ribbed newt</name>
    <dbReference type="NCBI Taxonomy" id="8319"/>
    <lineage>
        <taxon>Eukaryota</taxon>
        <taxon>Metazoa</taxon>
        <taxon>Chordata</taxon>
        <taxon>Craniata</taxon>
        <taxon>Vertebrata</taxon>
        <taxon>Euteleostomi</taxon>
        <taxon>Amphibia</taxon>
        <taxon>Batrachia</taxon>
        <taxon>Caudata</taxon>
        <taxon>Salamandroidea</taxon>
        <taxon>Salamandridae</taxon>
        <taxon>Pleurodelinae</taxon>
        <taxon>Pleurodeles</taxon>
    </lineage>
</organism>
<dbReference type="AlphaFoldDB" id="A0AAV7QDT5"/>
<sequence>MFSDAKIPKKEIGAMQKKLVKINIAICFATFVSLFDETTFGFLTVRPTLPDLPYPWGTGIEEVPDPEVLWSGTNCVGLPGDGGQKQAPHAVTREGGPEGRERRSEDSEREDSGIGEGEGSERPENGEERKAWEASAAVVAVESG</sequence>
<reference evidence="2" key="1">
    <citation type="journal article" date="2022" name="bioRxiv">
        <title>Sequencing and chromosome-scale assembly of the giantPleurodeles waltlgenome.</title>
        <authorList>
            <person name="Brown T."/>
            <person name="Elewa A."/>
            <person name="Iarovenko S."/>
            <person name="Subramanian E."/>
            <person name="Araus A.J."/>
            <person name="Petzold A."/>
            <person name="Susuki M."/>
            <person name="Suzuki K.-i.T."/>
            <person name="Hayashi T."/>
            <person name="Toyoda A."/>
            <person name="Oliveira C."/>
            <person name="Osipova E."/>
            <person name="Leigh N.D."/>
            <person name="Simon A."/>
            <person name="Yun M.H."/>
        </authorList>
    </citation>
    <scope>NUCLEOTIDE SEQUENCE</scope>
    <source>
        <strain evidence="2">20211129_DDA</strain>
        <tissue evidence="2">Liver</tissue>
    </source>
</reference>
<accession>A0AAV7QDT5</accession>
<dbReference type="EMBL" id="JANPWB010000010">
    <property type="protein sequence ID" value="KAJ1137666.1"/>
    <property type="molecule type" value="Genomic_DNA"/>
</dbReference>
<gene>
    <name evidence="2" type="ORF">NDU88_004064</name>
</gene>
<name>A0AAV7QDT5_PLEWA</name>
<evidence type="ECO:0000313" key="2">
    <source>
        <dbReference type="EMBL" id="KAJ1137666.1"/>
    </source>
</evidence>
<evidence type="ECO:0000256" key="1">
    <source>
        <dbReference type="SAM" id="MobiDB-lite"/>
    </source>
</evidence>
<dbReference type="Proteomes" id="UP001066276">
    <property type="component" value="Chromosome 6"/>
</dbReference>
<feature type="compositionally biased region" description="Basic and acidic residues" evidence="1">
    <location>
        <begin position="119"/>
        <end position="132"/>
    </location>
</feature>
<evidence type="ECO:0000313" key="3">
    <source>
        <dbReference type="Proteomes" id="UP001066276"/>
    </source>
</evidence>
<feature type="region of interest" description="Disordered" evidence="1">
    <location>
        <begin position="72"/>
        <end position="144"/>
    </location>
</feature>
<comment type="caution">
    <text evidence="2">The sequence shown here is derived from an EMBL/GenBank/DDBJ whole genome shotgun (WGS) entry which is preliminary data.</text>
</comment>
<keyword evidence="3" id="KW-1185">Reference proteome</keyword>
<proteinExistence type="predicted"/>